<evidence type="ECO:0000256" key="7">
    <source>
        <dbReference type="ARBA" id="ARBA00022967"/>
    </source>
</evidence>
<dbReference type="PROSITE" id="PS00154">
    <property type="entry name" value="ATPASE_E1_E2"/>
    <property type="match status" value="1"/>
</dbReference>
<dbReference type="PANTHER" id="PTHR43520">
    <property type="entry name" value="ATP7, ISOFORM B"/>
    <property type="match status" value="1"/>
</dbReference>
<dbReference type="Gene3D" id="3.40.50.1000">
    <property type="entry name" value="HAD superfamily/HAD-like"/>
    <property type="match status" value="1"/>
</dbReference>
<dbReference type="GO" id="GO:0043682">
    <property type="term" value="F:P-type divalent copper transporter activity"/>
    <property type="evidence" value="ECO:0007669"/>
    <property type="project" value="TreeGrafter"/>
</dbReference>
<dbReference type="PRINTS" id="PR00120">
    <property type="entry name" value="HATPASE"/>
</dbReference>
<evidence type="ECO:0000256" key="1">
    <source>
        <dbReference type="ARBA" id="ARBA00004127"/>
    </source>
</evidence>
<evidence type="ECO:0000256" key="8">
    <source>
        <dbReference type="ARBA" id="ARBA00022989"/>
    </source>
</evidence>
<dbReference type="NCBIfam" id="TIGR01525">
    <property type="entry name" value="ATPase-IB_hvy"/>
    <property type="match status" value="1"/>
</dbReference>
<reference evidence="12 13" key="1">
    <citation type="submission" date="2017-09" db="EMBL/GenBank/DDBJ databases">
        <title>Depth-based differentiation of microbial function through sediment-hosted aquifers and enrichment of novel symbionts in the deep terrestrial subsurface.</title>
        <authorList>
            <person name="Probst A.J."/>
            <person name="Ladd B."/>
            <person name="Jarett J.K."/>
            <person name="Geller-Mcgrath D.E."/>
            <person name="Sieber C.M."/>
            <person name="Emerson J.B."/>
            <person name="Anantharaman K."/>
            <person name="Thomas B.C."/>
            <person name="Malmstrom R."/>
            <person name="Stieglmeier M."/>
            <person name="Klingl A."/>
            <person name="Woyke T."/>
            <person name="Ryan C.M."/>
            <person name="Banfield J.F."/>
        </authorList>
    </citation>
    <scope>NUCLEOTIDE SEQUENCE [LARGE SCALE GENOMIC DNA]</scope>
    <source>
        <strain evidence="12">CG23_combo_of_CG06-09_8_20_14_all_39_25</strain>
    </source>
</reference>
<dbReference type="GO" id="GO:0005524">
    <property type="term" value="F:ATP binding"/>
    <property type="evidence" value="ECO:0007669"/>
    <property type="project" value="UniProtKB-UniRule"/>
</dbReference>
<comment type="subcellular location">
    <subcellularLocation>
        <location evidence="10">Cell membrane</location>
    </subcellularLocation>
    <subcellularLocation>
        <location evidence="1">Endomembrane system</location>
        <topology evidence="1">Multi-pass membrane protein</topology>
    </subcellularLocation>
</comment>
<evidence type="ECO:0000256" key="10">
    <source>
        <dbReference type="RuleBase" id="RU362081"/>
    </source>
</evidence>
<dbReference type="NCBIfam" id="TIGR01512">
    <property type="entry name" value="ATPase-IB2_Cd"/>
    <property type="match status" value="1"/>
</dbReference>
<keyword evidence="10" id="KW-1003">Cell membrane</keyword>
<dbReference type="InterPro" id="IPR023298">
    <property type="entry name" value="ATPase_P-typ_TM_dom_sf"/>
</dbReference>
<dbReference type="InterPro" id="IPR018303">
    <property type="entry name" value="ATPase_P-typ_P_site"/>
</dbReference>
<dbReference type="EMBL" id="PCRN01000066">
    <property type="protein sequence ID" value="PIP22219.1"/>
    <property type="molecule type" value="Genomic_DNA"/>
</dbReference>
<feature type="transmembrane region" description="Helical" evidence="10">
    <location>
        <begin position="134"/>
        <end position="157"/>
    </location>
</feature>
<dbReference type="GO" id="GO:0005507">
    <property type="term" value="F:copper ion binding"/>
    <property type="evidence" value="ECO:0007669"/>
    <property type="project" value="TreeGrafter"/>
</dbReference>
<evidence type="ECO:0000313" key="13">
    <source>
        <dbReference type="Proteomes" id="UP000229054"/>
    </source>
</evidence>
<dbReference type="SUPFAM" id="SSF81653">
    <property type="entry name" value="Calcium ATPase, transduction domain A"/>
    <property type="match status" value="1"/>
</dbReference>
<dbReference type="CDD" id="cd02094">
    <property type="entry name" value="P-type_ATPase_Cu-like"/>
    <property type="match status" value="1"/>
</dbReference>
<dbReference type="CDD" id="cd00371">
    <property type="entry name" value="HMA"/>
    <property type="match status" value="1"/>
</dbReference>
<keyword evidence="4 10" id="KW-0479">Metal-binding</keyword>
<dbReference type="SFLD" id="SFLDF00027">
    <property type="entry name" value="p-type_atpase"/>
    <property type="match status" value="1"/>
</dbReference>
<dbReference type="InterPro" id="IPR023214">
    <property type="entry name" value="HAD_sf"/>
</dbReference>
<protein>
    <submittedName>
        <fullName evidence="12">Heavy metal translocating P-type ATPase</fullName>
    </submittedName>
</protein>
<feature type="transmembrane region" description="Helical" evidence="10">
    <location>
        <begin position="103"/>
        <end position="122"/>
    </location>
</feature>
<dbReference type="AlphaFoldDB" id="A0A2G9YSN9"/>
<dbReference type="Pfam" id="PF00702">
    <property type="entry name" value="Hydrolase"/>
    <property type="match status" value="1"/>
</dbReference>
<evidence type="ECO:0000256" key="2">
    <source>
        <dbReference type="ARBA" id="ARBA00006024"/>
    </source>
</evidence>
<gene>
    <name evidence="12" type="ORF">COX38_01800</name>
</gene>
<evidence type="ECO:0000256" key="9">
    <source>
        <dbReference type="ARBA" id="ARBA00023136"/>
    </source>
</evidence>
<feature type="transmembrane region" description="Helical" evidence="10">
    <location>
        <begin position="163"/>
        <end position="181"/>
    </location>
</feature>
<comment type="similarity">
    <text evidence="2 10">Belongs to the cation transport ATPase (P-type) (TC 3.A.3) family. Type IB subfamily.</text>
</comment>
<evidence type="ECO:0000256" key="5">
    <source>
        <dbReference type="ARBA" id="ARBA00022741"/>
    </source>
</evidence>
<dbReference type="Gene3D" id="2.70.150.10">
    <property type="entry name" value="Calcium-transporting ATPase, cytoplasmic transduction domain A"/>
    <property type="match status" value="1"/>
</dbReference>
<dbReference type="NCBIfam" id="TIGR01511">
    <property type="entry name" value="ATPase-IB1_Cu"/>
    <property type="match status" value="1"/>
</dbReference>
<dbReference type="InterPro" id="IPR027256">
    <property type="entry name" value="P-typ_ATPase_IB"/>
</dbReference>
<dbReference type="InterPro" id="IPR036163">
    <property type="entry name" value="HMA_dom_sf"/>
</dbReference>
<dbReference type="InterPro" id="IPR044492">
    <property type="entry name" value="P_typ_ATPase_HD_dom"/>
</dbReference>
<dbReference type="InterPro" id="IPR036412">
    <property type="entry name" value="HAD-like_sf"/>
</dbReference>
<organism evidence="12 13">
    <name type="scientific">Candidatus Nealsonbacteria bacterium CG23_combo_of_CG06-09_8_20_14_all_39_25</name>
    <dbReference type="NCBI Taxonomy" id="1974723"/>
    <lineage>
        <taxon>Bacteria</taxon>
        <taxon>Candidatus Nealsoniibacteriota</taxon>
    </lineage>
</organism>
<dbReference type="PANTHER" id="PTHR43520:SF8">
    <property type="entry name" value="P-TYPE CU(+) TRANSPORTER"/>
    <property type="match status" value="1"/>
</dbReference>
<feature type="transmembrane region" description="Helical" evidence="10">
    <location>
        <begin position="683"/>
        <end position="701"/>
    </location>
</feature>
<dbReference type="Gene3D" id="3.40.1110.10">
    <property type="entry name" value="Calcium-transporting ATPase, cytoplasmic domain N"/>
    <property type="match status" value="1"/>
</dbReference>
<name>A0A2G9YSN9_9BACT</name>
<feature type="transmembrane region" description="Helical" evidence="10">
    <location>
        <begin position="657"/>
        <end position="677"/>
    </location>
</feature>
<dbReference type="InterPro" id="IPR023299">
    <property type="entry name" value="ATPase_P-typ_cyto_dom_N"/>
</dbReference>
<proteinExistence type="inferred from homology"/>
<keyword evidence="6 10" id="KW-0067">ATP-binding</keyword>
<comment type="caution">
    <text evidence="12">The sequence shown here is derived from an EMBL/GenBank/DDBJ whole genome shotgun (WGS) entry which is preliminary data.</text>
</comment>
<keyword evidence="7" id="KW-1278">Translocase</keyword>
<feature type="transmembrane region" description="Helical" evidence="10">
    <location>
        <begin position="315"/>
        <end position="337"/>
    </location>
</feature>
<dbReference type="SFLD" id="SFLDG00002">
    <property type="entry name" value="C1.7:_P-type_atpase_like"/>
    <property type="match status" value="1"/>
</dbReference>
<dbReference type="InterPro" id="IPR001757">
    <property type="entry name" value="P_typ_ATPase"/>
</dbReference>
<feature type="transmembrane region" description="Helical" evidence="10">
    <location>
        <begin position="78"/>
        <end position="97"/>
    </location>
</feature>
<dbReference type="SUPFAM" id="SSF56784">
    <property type="entry name" value="HAD-like"/>
    <property type="match status" value="1"/>
</dbReference>
<dbReference type="SUPFAM" id="SSF81665">
    <property type="entry name" value="Calcium ATPase, transmembrane domain M"/>
    <property type="match status" value="1"/>
</dbReference>
<dbReference type="InterPro" id="IPR006121">
    <property type="entry name" value="HMA_dom"/>
</dbReference>
<sequence>MHCVSCARNIESRVKKHPGVLTVNVDFVSSKMFVEAEDSVSDGDLKKTVEELGYKILEEENQGQIEEKKLVEQAKLRAIWALALSVPLMATMVLMYLDIMFPGQLWVEAILAFIVVYVLGWKAHVSAFRAVRRLYANMDVLISLGATAAFVFGIAAFFIEVPVFFEIAAFIMAFQLLGRYLEEKAKGKTSEALRELLELGAKTARILVNEREKEVPMEELKVGDIMVVRPGEKIPTDGKVIEGQSSVDESMATGESLPVEKTTGDEVIGSTVNQEGALRVEAIKVGKDTFFAQVVKLVEEAQRSRIPIQEFADKVTSYFVPAVLFIALLTVVVWLILGNWFVAIVAAITVLIIACPCALGLATPTALTVGIGKGAKQGILIRRGEAIELMGKTKIIVLDKTGTLTKGKPAVTDVIVFDQTEKGELLRLSASVEKNSEHPLAQAIVKKAQEQEIEISDAKNFKAVFGKGVTAEIEGRKILAGRRILMEENNIDISSAKYALSKLEGEGKTAMLVSDDKKVLGIIAVADTLKEETKQAIGELHKMNYKLMMLTGDNRKTAEAVAKQVGIDDVLAEVLPDEKVDVIKRLQEGGRVKVAMTGDGINDAPALTQADVGIAIGSGSDIAIEAGEITLVRGELGALVESIKLSRATFKTIRQNLFWAFFYNVVAIPVAAFGILATMLGPIIAAGAMAFSSLSVVSNSLRLRKIKLQ</sequence>
<evidence type="ECO:0000259" key="11">
    <source>
        <dbReference type="PROSITE" id="PS50846"/>
    </source>
</evidence>
<dbReference type="PRINTS" id="PR00119">
    <property type="entry name" value="CATATPASE"/>
</dbReference>
<keyword evidence="3 10" id="KW-0812">Transmembrane</keyword>
<dbReference type="GO" id="GO:0016887">
    <property type="term" value="F:ATP hydrolysis activity"/>
    <property type="evidence" value="ECO:0007669"/>
    <property type="project" value="InterPro"/>
</dbReference>
<dbReference type="SUPFAM" id="SSF55008">
    <property type="entry name" value="HMA, heavy metal-associated domain"/>
    <property type="match status" value="1"/>
</dbReference>
<dbReference type="PROSITE" id="PS50846">
    <property type="entry name" value="HMA_2"/>
    <property type="match status" value="1"/>
</dbReference>
<dbReference type="Proteomes" id="UP000229054">
    <property type="component" value="Unassembled WGS sequence"/>
</dbReference>
<keyword evidence="5 10" id="KW-0547">Nucleotide-binding</keyword>
<feature type="domain" description="HMA" evidence="11">
    <location>
        <begin position="1"/>
        <end position="57"/>
    </location>
</feature>
<keyword evidence="9 10" id="KW-0472">Membrane</keyword>
<evidence type="ECO:0000256" key="4">
    <source>
        <dbReference type="ARBA" id="ARBA00022723"/>
    </source>
</evidence>
<dbReference type="Pfam" id="PF00403">
    <property type="entry name" value="HMA"/>
    <property type="match status" value="1"/>
</dbReference>
<dbReference type="GO" id="GO:0005886">
    <property type="term" value="C:plasma membrane"/>
    <property type="evidence" value="ECO:0007669"/>
    <property type="project" value="UniProtKB-SubCell"/>
</dbReference>
<dbReference type="Pfam" id="PF00122">
    <property type="entry name" value="E1-E2_ATPase"/>
    <property type="match status" value="1"/>
</dbReference>
<accession>A0A2G9YSN9</accession>
<feature type="transmembrane region" description="Helical" evidence="10">
    <location>
        <begin position="343"/>
        <end position="367"/>
    </location>
</feature>
<dbReference type="FunFam" id="2.70.150.10:FF:000002">
    <property type="entry name" value="Copper-transporting ATPase 1, putative"/>
    <property type="match status" value="1"/>
</dbReference>
<evidence type="ECO:0000256" key="6">
    <source>
        <dbReference type="ARBA" id="ARBA00022840"/>
    </source>
</evidence>
<evidence type="ECO:0000313" key="12">
    <source>
        <dbReference type="EMBL" id="PIP22219.1"/>
    </source>
</evidence>
<dbReference type="GO" id="GO:0055070">
    <property type="term" value="P:copper ion homeostasis"/>
    <property type="evidence" value="ECO:0007669"/>
    <property type="project" value="TreeGrafter"/>
</dbReference>
<dbReference type="NCBIfam" id="TIGR01494">
    <property type="entry name" value="ATPase_P-type"/>
    <property type="match status" value="1"/>
</dbReference>
<keyword evidence="8 10" id="KW-1133">Transmembrane helix</keyword>
<dbReference type="InterPro" id="IPR059000">
    <property type="entry name" value="ATPase_P-type_domA"/>
</dbReference>
<dbReference type="InterPro" id="IPR008250">
    <property type="entry name" value="ATPase_P-typ_transduc_dom_A_sf"/>
</dbReference>
<dbReference type="SFLD" id="SFLDS00003">
    <property type="entry name" value="Haloacid_Dehalogenase"/>
    <property type="match status" value="1"/>
</dbReference>
<evidence type="ECO:0000256" key="3">
    <source>
        <dbReference type="ARBA" id="ARBA00022692"/>
    </source>
</evidence>
<dbReference type="Gene3D" id="3.30.70.100">
    <property type="match status" value="1"/>
</dbReference>
<dbReference type="GO" id="GO:0012505">
    <property type="term" value="C:endomembrane system"/>
    <property type="evidence" value="ECO:0007669"/>
    <property type="project" value="UniProtKB-SubCell"/>
</dbReference>